<evidence type="ECO:0000256" key="4">
    <source>
        <dbReference type="PROSITE-ProRule" id="PRU00473"/>
    </source>
</evidence>
<comment type="subcellular location">
    <subcellularLocation>
        <location evidence="1">Cell outer membrane</location>
    </subcellularLocation>
</comment>
<dbReference type="GO" id="GO:0009279">
    <property type="term" value="C:cell outer membrane"/>
    <property type="evidence" value="ECO:0007669"/>
    <property type="project" value="UniProtKB-SubCell"/>
</dbReference>
<dbReference type="Proteomes" id="UP000287746">
    <property type="component" value="Unassembled WGS sequence"/>
</dbReference>
<dbReference type="InterPro" id="IPR036737">
    <property type="entry name" value="OmpA-like_sf"/>
</dbReference>
<organism evidence="7 8">
    <name type="scientific">Sphingomonas koreensis</name>
    <dbReference type="NCBI Taxonomy" id="93064"/>
    <lineage>
        <taxon>Bacteria</taxon>
        <taxon>Pseudomonadati</taxon>
        <taxon>Pseudomonadota</taxon>
        <taxon>Alphaproteobacteria</taxon>
        <taxon>Sphingomonadales</taxon>
        <taxon>Sphingomonadaceae</taxon>
        <taxon>Sphingomonas</taxon>
    </lineage>
</organism>
<evidence type="ECO:0000259" key="6">
    <source>
        <dbReference type="PROSITE" id="PS51123"/>
    </source>
</evidence>
<accession>A0A430G7V1</accession>
<evidence type="ECO:0000256" key="1">
    <source>
        <dbReference type="ARBA" id="ARBA00004442"/>
    </source>
</evidence>
<dbReference type="InterPro" id="IPR050330">
    <property type="entry name" value="Bact_OuterMem_StrucFunc"/>
</dbReference>
<protein>
    <submittedName>
        <fullName evidence="7">OmpA family protein</fullName>
    </submittedName>
</protein>
<evidence type="ECO:0000313" key="8">
    <source>
        <dbReference type="Proteomes" id="UP000287746"/>
    </source>
</evidence>
<dbReference type="Gene3D" id="3.30.1330.60">
    <property type="entry name" value="OmpA-like domain"/>
    <property type="match status" value="1"/>
</dbReference>
<dbReference type="EMBL" id="QQYZ01000002">
    <property type="protein sequence ID" value="RSY89600.1"/>
    <property type="molecule type" value="Genomic_DNA"/>
</dbReference>
<dbReference type="AlphaFoldDB" id="A0A430G7V1"/>
<keyword evidence="2 4" id="KW-0472">Membrane</keyword>
<feature type="region of interest" description="Disordered" evidence="5">
    <location>
        <begin position="1"/>
        <end position="28"/>
    </location>
</feature>
<dbReference type="PANTHER" id="PTHR30329:SF21">
    <property type="entry name" value="LIPOPROTEIN YIAD-RELATED"/>
    <property type="match status" value="1"/>
</dbReference>
<feature type="compositionally biased region" description="Basic and acidic residues" evidence="5">
    <location>
        <begin position="8"/>
        <end position="19"/>
    </location>
</feature>
<dbReference type="InterPro" id="IPR006664">
    <property type="entry name" value="OMP_bac"/>
</dbReference>
<dbReference type="CDD" id="cd07185">
    <property type="entry name" value="OmpA_C-like"/>
    <property type="match status" value="1"/>
</dbReference>
<dbReference type="PRINTS" id="PR01021">
    <property type="entry name" value="OMPADOMAIN"/>
</dbReference>
<dbReference type="PROSITE" id="PS51123">
    <property type="entry name" value="OMPA_2"/>
    <property type="match status" value="1"/>
</dbReference>
<keyword evidence="3" id="KW-0998">Cell outer membrane</keyword>
<gene>
    <name evidence="7" type="ORF">DAH66_02795</name>
</gene>
<dbReference type="InterPro" id="IPR006665">
    <property type="entry name" value="OmpA-like"/>
</dbReference>
<dbReference type="SUPFAM" id="SSF103088">
    <property type="entry name" value="OmpA-like"/>
    <property type="match status" value="1"/>
</dbReference>
<evidence type="ECO:0000256" key="3">
    <source>
        <dbReference type="ARBA" id="ARBA00023237"/>
    </source>
</evidence>
<proteinExistence type="predicted"/>
<name>A0A430G7V1_9SPHN</name>
<evidence type="ECO:0000313" key="7">
    <source>
        <dbReference type="EMBL" id="RSY89600.1"/>
    </source>
</evidence>
<evidence type="ECO:0000256" key="2">
    <source>
        <dbReference type="ARBA" id="ARBA00023136"/>
    </source>
</evidence>
<feature type="region of interest" description="Disordered" evidence="5">
    <location>
        <begin position="187"/>
        <end position="219"/>
    </location>
</feature>
<sequence>MAQIPGAARHEQDRIDQPPRRGAVRRRTGDAVRQALVVALVLAGCSDNGAAPANGVEPAATPVTPQASRSAGTGGALAGSVSALKADISGLNVRTTETQTIVDLPADTLFEFDRADLTPAAATNLAKVAELVRQAPAGPVEMVGHTDAKGDDAYNLELSKRRAQAVADWMGEQVGIRQRRCLVAGKGETEPVAANQASDGKDDPAGRAKNRRVTVSIPR</sequence>
<feature type="domain" description="OmpA-like" evidence="6">
    <location>
        <begin position="97"/>
        <end position="219"/>
    </location>
</feature>
<comment type="caution">
    <text evidence="7">The sequence shown here is derived from an EMBL/GenBank/DDBJ whole genome shotgun (WGS) entry which is preliminary data.</text>
</comment>
<dbReference type="PANTHER" id="PTHR30329">
    <property type="entry name" value="STATOR ELEMENT OF FLAGELLAR MOTOR COMPLEX"/>
    <property type="match status" value="1"/>
</dbReference>
<reference evidence="7 8" key="1">
    <citation type="submission" date="2018-07" db="EMBL/GenBank/DDBJ databases">
        <title>Genomic and Epidemiologic Investigation of an Indolent Hospital Outbreak.</title>
        <authorList>
            <person name="Johnson R.C."/>
            <person name="Deming C."/>
            <person name="Conlan S."/>
            <person name="Zellmer C.J."/>
            <person name="Michelin A.V."/>
            <person name="Lee-Lin S."/>
            <person name="Thomas P.J."/>
            <person name="Park M."/>
            <person name="Weingarten R.A."/>
            <person name="Less J."/>
            <person name="Dekker J.P."/>
            <person name="Frank K.M."/>
            <person name="Musser K.A."/>
            <person name="Mcquiston J.R."/>
            <person name="Henderson D.K."/>
            <person name="Lau A.F."/>
            <person name="Palmore T.N."/>
            <person name="Segre J.A."/>
        </authorList>
    </citation>
    <scope>NUCLEOTIDE SEQUENCE [LARGE SCALE GENOMIC DNA]</scope>
    <source>
        <strain evidence="7 8">SK-CDC1_0717</strain>
    </source>
</reference>
<dbReference type="Pfam" id="PF00691">
    <property type="entry name" value="OmpA"/>
    <property type="match status" value="1"/>
</dbReference>
<evidence type="ECO:0000256" key="5">
    <source>
        <dbReference type="SAM" id="MobiDB-lite"/>
    </source>
</evidence>